<comment type="caution">
    <text evidence="2">The sequence shown here is derived from an EMBL/GenBank/DDBJ whole genome shotgun (WGS) entry which is preliminary data.</text>
</comment>
<name>A0A9D4YHX1_PEA</name>
<dbReference type="Pfam" id="PF02721">
    <property type="entry name" value="DUF223"/>
    <property type="match status" value="1"/>
</dbReference>
<dbReference type="Gramene" id="Psat02G0527000-T1">
    <property type="protein sequence ID" value="KAI5439843.1"/>
    <property type="gene ID" value="KIW84_025270"/>
</dbReference>
<evidence type="ECO:0000259" key="1">
    <source>
        <dbReference type="Pfam" id="PF02721"/>
    </source>
</evidence>
<gene>
    <name evidence="2" type="ORF">KIW84_025270</name>
</gene>
<dbReference type="SUPFAM" id="SSF50249">
    <property type="entry name" value="Nucleic acid-binding proteins"/>
    <property type="match status" value="1"/>
</dbReference>
<reference evidence="2 3" key="1">
    <citation type="journal article" date="2022" name="Nat. Genet.">
        <title>Improved pea reference genome and pan-genome highlight genomic features and evolutionary characteristics.</title>
        <authorList>
            <person name="Yang T."/>
            <person name="Liu R."/>
            <person name="Luo Y."/>
            <person name="Hu S."/>
            <person name="Wang D."/>
            <person name="Wang C."/>
            <person name="Pandey M.K."/>
            <person name="Ge S."/>
            <person name="Xu Q."/>
            <person name="Li N."/>
            <person name="Li G."/>
            <person name="Huang Y."/>
            <person name="Saxena R.K."/>
            <person name="Ji Y."/>
            <person name="Li M."/>
            <person name="Yan X."/>
            <person name="He Y."/>
            <person name="Liu Y."/>
            <person name="Wang X."/>
            <person name="Xiang C."/>
            <person name="Varshney R.K."/>
            <person name="Ding H."/>
            <person name="Gao S."/>
            <person name="Zong X."/>
        </authorList>
    </citation>
    <scope>NUCLEOTIDE SEQUENCE [LARGE SCALE GENOMIC DNA]</scope>
    <source>
        <strain evidence="2 3">cv. Zhongwan 6</strain>
    </source>
</reference>
<proteinExistence type="predicted"/>
<accession>A0A9D4YHX1</accession>
<dbReference type="Gramene" id="PSAT_LOCUS7827_t1">
    <property type="protein sequence ID" value="CAL5187587.1"/>
    <property type="gene ID" value="PSAT_LOCUS7827"/>
</dbReference>
<dbReference type="AlphaFoldDB" id="A0A9D4YHX1"/>
<sequence length="113" mass="13300">MPRPPIFIGDLKQGIKIWKMPIGIIDIWTVIKRNDQQYLELVIQDAKGEQIQVMTYSRDFKQWVDKLNEYDTYMLYNSEHVVNSLQYEVCDNKLMLLFIGGTTVSKIDIPDFP</sequence>
<dbReference type="Proteomes" id="UP001058974">
    <property type="component" value="Chromosome 2"/>
</dbReference>
<feature type="domain" description="Replication protein A 70 kDa DNA-binding subunit B/D first OB fold" evidence="1">
    <location>
        <begin position="8"/>
        <end position="106"/>
    </location>
</feature>
<dbReference type="InterPro" id="IPR012340">
    <property type="entry name" value="NA-bd_OB-fold"/>
</dbReference>
<evidence type="ECO:0000313" key="3">
    <source>
        <dbReference type="Proteomes" id="UP001058974"/>
    </source>
</evidence>
<organism evidence="2 3">
    <name type="scientific">Pisum sativum</name>
    <name type="common">Garden pea</name>
    <name type="synonym">Lathyrus oleraceus</name>
    <dbReference type="NCBI Taxonomy" id="3888"/>
    <lineage>
        <taxon>Eukaryota</taxon>
        <taxon>Viridiplantae</taxon>
        <taxon>Streptophyta</taxon>
        <taxon>Embryophyta</taxon>
        <taxon>Tracheophyta</taxon>
        <taxon>Spermatophyta</taxon>
        <taxon>Magnoliopsida</taxon>
        <taxon>eudicotyledons</taxon>
        <taxon>Gunneridae</taxon>
        <taxon>Pentapetalae</taxon>
        <taxon>rosids</taxon>
        <taxon>fabids</taxon>
        <taxon>Fabales</taxon>
        <taxon>Fabaceae</taxon>
        <taxon>Papilionoideae</taxon>
        <taxon>50 kb inversion clade</taxon>
        <taxon>NPAAA clade</taxon>
        <taxon>Hologalegina</taxon>
        <taxon>IRL clade</taxon>
        <taxon>Fabeae</taxon>
        <taxon>Lathyrus</taxon>
    </lineage>
</organism>
<dbReference type="InterPro" id="IPR003871">
    <property type="entry name" value="RFA1B/D_OB_1st"/>
</dbReference>
<dbReference type="Gene3D" id="2.40.50.140">
    <property type="entry name" value="Nucleic acid-binding proteins"/>
    <property type="match status" value="1"/>
</dbReference>
<keyword evidence="3" id="KW-1185">Reference proteome</keyword>
<dbReference type="EMBL" id="JAMSHJ010000002">
    <property type="protein sequence ID" value="KAI5439843.1"/>
    <property type="molecule type" value="Genomic_DNA"/>
</dbReference>
<evidence type="ECO:0000313" key="2">
    <source>
        <dbReference type="EMBL" id="KAI5439843.1"/>
    </source>
</evidence>
<protein>
    <recommendedName>
        <fullName evidence="1">Replication protein A 70 kDa DNA-binding subunit B/D first OB fold domain-containing protein</fullName>
    </recommendedName>
</protein>